<comment type="caution">
    <text evidence="1">The sequence shown here is derived from an EMBL/GenBank/DDBJ whole genome shotgun (WGS) entry which is preliminary data.</text>
</comment>
<dbReference type="AlphaFoldDB" id="A0A0F9WCM4"/>
<organism evidence="1">
    <name type="scientific">marine sediment metagenome</name>
    <dbReference type="NCBI Taxonomy" id="412755"/>
    <lineage>
        <taxon>unclassified sequences</taxon>
        <taxon>metagenomes</taxon>
        <taxon>ecological metagenomes</taxon>
    </lineage>
</organism>
<name>A0A0F9WCM4_9ZZZZ</name>
<reference evidence="1" key="1">
    <citation type="journal article" date="2015" name="Nature">
        <title>Complex archaea that bridge the gap between prokaryotes and eukaryotes.</title>
        <authorList>
            <person name="Spang A."/>
            <person name="Saw J.H."/>
            <person name="Jorgensen S.L."/>
            <person name="Zaremba-Niedzwiedzka K."/>
            <person name="Martijn J."/>
            <person name="Lind A.E."/>
            <person name="van Eijk R."/>
            <person name="Schleper C."/>
            <person name="Guy L."/>
            <person name="Ettema T.J."/>
        </authorList>
    </citation>
    <scope>NUCLEOTIDE SEQUENCE</scope>
</reference>
<protein>
    <submittedName>
        <fullName evidence="1">Uncharacterized protein</fullName>
    </submittedName>
</protein>
<gene>
    <name evidence="1" type="ORF">LCGC14_0298200</name>
</gene>
<evidence type="ECO:0000313" key="1">
    <source>
        <dbReference type="EMBL" id="KKN83581.1"/>
    </source>
</evidence>
<dbReference type="EMBL" id="LAZR01000183">
    <property type="protein sequence ID" value="KKN83581.1"/>
    <property type="molecule type" value="Genomic_DNA"/>
</dbReference>
<proteinExistence type="predicted"/>
<accession>A0A0F9WCM4</accession>
<sequence length="89" mass="10055">MEQVKDVDLAELVDSSEGEIFAEKQRSVAGLVKKLLQRQEILAKEVMAAEKSLAKKKEGLFKVEVKITKLRDGDWSVLQEDKPQGQQEN</sequence>